<keyword evidence="6 9" id="KW-0472">Membrane</keyword>
<evidence type="ECO:0000256" key="3">
    <source>
        <dbReference type="ARBA" id="ARBA00022692"/>
    </source>
</evidence>
<evidence type="ECO:0000256" key="2">
    <source>
        <dbReference type="ARBA" id="ARBA00007104"/>
    </source>
</evidence>
<accession>A0A367J4L3</accession>
<evidence type="ECO:0000256" key="4">
    <source>
        <dbReference type="ARBA" id="ARBA00022729"/>
    </source>
</evidence>
<name>A0A367J4L3_RHIST</name>
<feature type="non-terminal residue" evidence="11">
    <location>
        <position position="1"/>
    </location>
</feature>
<dbReference type="PROSITE" id="PS50866">
    <property type="entry name" value="GOLD"/>
    <property type="match status" value="1"/>
</dbReference>
<dbReference type="OrthoDB" id="62956at2759"/>
<feature type="domain" description="GOLD" evidence="10">
    <location>
        <begin position="1"/>
        <end position="64"/>
    </location>
</feature>
<evidence type="ECO:0000256" key="6">
    <source>
        <dbReference type="ARBA" id="ARBA00023136"/>
    </source>
</evidence>
<dbReference type="GO" id="GO:0012505">
    <property type="term" value="C:endomembrane system"/>
    <property type="evidence" value="ECO:0007669"/>
    <property type="project" value="UniProtKB-SubCell"/>
</dbReference>
<evidence type="ECO:0000256" key="8">
    <source>
        <dbReference type="RuleBase" id="RU003827"/>
    </source>
</evidence>
<keyword evidence="4" id="KW-0732">Signal</keyword>
<evidence type="ECO:0000256" key="9">
    <source>
        <dbReference type="SAM" id="Phobius"/>
    </source>
</evidence>
<dbReference type="SMART" id="SM01190">
    <property type="entry name" value="EMP24_GP25L"/>
    <property type="match status" value="1"/>
</dbReference>
<dbReference type="EMBL" id="PJQM01004328">
    <property type="protein sequence ID" value="RCH84845.1"/>
    <property type="molecule type" value="Genomic_DNA"/>
</dbReference>
<organism evidence="11 12">
    <name type="scientific">Rhizopus stolonifer</name>
    <name type="common">Rhizopus nigricans</name>
    <dbReference type="NCBI Taxonomy" id="4846"/>
    <lineage>
        <taxon>Eukaryota</taxon>
        <taxon>Fungi</taxon>
        <taxon>Fungi incertae sedis</taxon>
        <taxon>Mucoromycota</taxon>
        <taxon>Mucoromycotina</taxon>
        <taxon>Mucoromycetes</taxon>
        <taxon>Mucorales</taxon>
        <taxon>Mucorineae</taxon>
        <taxon>Rhizopodaceae</taxon>
        <taxon>Rhizopus</taxon>
    </lineage>
</organism>
<dbReference type="Proteomes" id="UP000253551">
    <property type="component" value="Unassembled WGS sequence"/>
</dbReference>
<gene>
    <name evidence="11" type="primary">EMP24</name>
    <name evidence="11" type="ORF">CU098_003498</name>
</gene>
<keyword evidence="5 9" id="KW-1133">Transmembrane helix</keyword>
<feature type="transmembrane region" description="Helical" evidence="9">
    <location>
        <begin position="117"/>
        <end position="137"/>
    </location>
</feature>
<dbReference type="AlphaFoldDB" id="A0A367J4L3"/>
<evidence type="ECO:0000256" key="5">
    <source>
        <dbReference type="ARBA" id="ARBA00022989"/>
    </source>
</evidence>
<sequence length="147" mass="16962">VDEGVEDAIDFWLTNPLDNIMVTDAHKDQGAYTVTAPDSGKYRFCFSNERNADGSKTVSFNTRVHHKSSEVQTDPLKIEIEELAESIFDIKSSQEYIVARERKHRDTAESTNNRVKWWSIAQLVLLVSVCFFQVHYLKSFFQVKRTV</sequence>
<dbReference type="STRING" id="4846.A0A367J4L3"/>
<comment type="similarity">
    <text evidence="2 8">Belongs to the EMP24/GP25L family.</text>
</comment>
<comment type="caution">
    <text evidence="11">The sequence shown here is derived from an EMBL/GenBank/DDBJ whole genome shotgun (WGS) entry which is preliminary data.</text>
</comment>
<dbReference type="GO" id="GO:0016020">
    <property type="term" value="C:membrane"/>
    <property type="evidence" value="ECO:0007669"/>
    <property type="project" value="UniProtKB-SubCell"/>
</dbReference>
<dbReference type="InterPro" id="IPR009038">
    <property type="entry name" value="GOLD_dom"/>
</dbReference>
<keyword evidence="12" id="KW-1185">Reference proteome</keyword>
<evidence type="ECO:0000313" key="12">
    <source>
        <dbReference type="Proteomes" id="UP000253551"/>
    </source>
</evidence>
<keyword evidence="3 8" id="KW-0812">Transmembrane</keyword>
<dbReference type="InterPro" id="IPR036598">
    <property type="entry name" value="GOLD_dom_sf"/>
</dbReference>
<dbReference type="SUPFAM" id="SSF101576">
    <property type="entry name" value="Supernatant protein factor (SPF), C-terminal domain"/>
    <property type="match status" value="1"/>
</dbReference>
<comment type="subcellular location">
    <subcellularLocation>
        <location evidence="7">Endomembrane system</location>
        <topology evidence="7">Single-pass membrane protein</topology>
    </subcellularLocation>
    <subcellularLocation>
        <location evidence="1 8">Membrane</location>
        <topology evidence="1 8">Single-pass type I membrane protein</topology>
    </subcellularLocation>
</comment>
<evidence type="ECO:0000256" key="1">
    <source>
        <dbReference type="ARBA" id="ARBA00004479"/>
    </source>
</evidence>
<dbReference type="InterPro" id="IPR015720">
    <property type="entry name" value="Emp24-like"/>
</dbReference>
<evidence type="ECO:0000313" key="11">
    <source>
        <dbReference type="EMBL" id="RCH84845.1"/>
    </source>
</evidence>
<dbReference type="PANTHER" id="PTHR22811">
    <property type="entry name" value="TRANSMEMBRANE EMP24 DOMAIN-CONTAINING PROTEIN"/>
    <property type="match status" value="1"/>
</dbReference>
<protein>
    <submittedName>
        <fullName evidence="11">p24 complex component</fullName>
    </submittedName>
</protein>
<evidence type="ECO:0000256" key="7">
    <source>
        <dbReference type="ARBA" id="ARBA00037847"/>
    </source>
</evidence>
<evidence type="ECO:0000259" key="10">
    <source>
        <dbReference type="PROSITE" id="PS50866"/>
    </source>
</evidence>
<proteinExistence type="inferred from homology"/>
<reference evidence="11 12" key="1">
    <citation type="journal article" date="2018" name="G3 (Bethesda)">
        <title>Phylogenetic and Phylogenomic Definition of Rhizopus Species.</title>
        <authorList>
            <person name="Gryganskyi A.P."/>
            <person name="Golan J."/>
            <person name="Dolatabadi S."/>
            <person name="Mondo S."/>
            <person name="Robb S."/>
            <person name="Idnurm A."/>
            <person name="Muszewska A."/>
            <person name="Steczkiewicz K."/>
            <person name="Masonjones S."/>
            <person name="Liao H.L."/>
            <person name="Gajdeczka M.T."/>
            <person name="Anike F."/>
            <person name="Vuek A."/>
            <person name="Anishchenko I.M."/>
            <person name="Voigt K."/>
            <person name="de Hoog G.S."/>
            <person name="Smith M.E."/>
            <person name="Heitman J."/>
            <person name="Vilgalys R."/>
            <person name="Stajich J.E."/>
        </authorList>
    </citation>
    <scope>NUCLEOTIDE SEQUENCE [LARGE SCALE GENOMIC DNA]</scope>
    <source>
        <strain evidence="11 12">LSU 92-RS-03</strain>
    </source>
</reference>
<dbReference type="Pfam" id="PF01105">
    <property type="entry name" value="EMP24_GP25L"/>
    <property type="match status" value="1"/>
</dbReference>